<evidence type="ECO:0000313" key="2">
    <source>
        <dbReference type="Proteomes" id="UP000325081"/>
    </source>
</evidence>
<name>A0A5A7P5J3_STRAF</name>
<dbReference type="InterPro" id="IPR036188">
    <property type="entry name" value="FAD/NAD-bd_sf"/>
</dbReference>
<dbReference type="Proteomes" id="UP000325081">
    <property type="component" value="Unassembled WGS sequence"/>
</dbReference>
<dbReference type="Gene3D" id="3.50.50.60">
    <property type="entry name" value="FAD/NAD(P)-binding domain"/>
    <property type="match status" value="1"/>
</dbReference>
<accession>A0A5A7P5J3</accession>
<dbReference type="AlphaFoldDB" id="A0A5A7P5J3"/>
<gene>
    <name evidence="1" type="ORF">STAS_03634</name>
</gene>
<sequence length="231" mass="25624">MGFRAYPFVASGKPGRDLRRFPGHVRLGEVVRFRSEMSHVGFAEGRNWSVRSKIGNEKRGYDEVYDAVVVYNGHYTEPRVADIPGPKPPSPILFVSSKLFVAAQICFRVKATVCNSSPSNSVKQEVKTPAEVANNTNQTFQGGLIDETSSSYTGTEVGLGLKLLPPKMDAFGPSMKLGKQKGKPEREKGNSTILRFFHSHEEHLHSKTFQESGASASGTHAKKWTYWGRNY</sequence>
<keyword evidence="2" id="KW-1185">Reference proteome</keyword>
<protein>
    <submittedName>
        <fullName evidence="1">Flavin-containing monooxygenase-related family protein</fullName>
    </submittedName>
</protein>
<reference evidence="2" key="1">
    <citation type="journal article" date="2019" name="Curr. Biol.">
        <title>Genome Sequence of Striga asiatica Provides Insight into the Evolution of Plant Parasitism.</title>
        <authorList>
            <person name="Yoshida S."/>
            <person name="Kim S."/>
            <person name="Wafula E.K."/>
            <person name="Tanskanen J."/>
            <person name="Kim Y.M."/>
            <person name="Honaas L."/>
            <person name="Yang Z."/>
            <person name="Spallek T."/>
            <person name="Conn C.E."/>
            <person name="Ichihashi Y."/>
            <person name="Cheong K."/>
            <person name="Cui S."/>
            <person name="Der J.P."/>
            <person name="Gundlach H."/>
            <person name="Jiao Y."/>
            <person name="Hori C."/>
            <person name="Ishida J.K."/>
            <person name="Kasahara H."/>
            <person name="Kiba T."/>
            <person name="Kim M.S."/>
            <person name="Koo N."/>
            <person name="Laohavisit A."/>
            <person name="Lee Y.H."/>
            <person name="Lumba S."/>
            <person name="McCourt P."/>
            <person name="Mortimer J.C."/>
            <person name="Mutuku J.M."/>
            <person name="Nomura T."/>
            <person name="Sasaki-Sekimoto Y."/>
            <person name="Seto Y."/>
            <person name="Wang Y."/>
            <person name="Wakatake T."/>
            <person name="Sakakibara H."/>
            <person name="Demura T."/>
            <person name="Yamaguchi S."/>
            <person name="Yoneyama K."/>
            <person name="Manabe R.I."/>
            <person name="Nelson D.C."/>
            <person name="Schulman A.H."/>
            <person name="Timko M.P."/>
            <person name="dePamphilis C.W."/>
            <person name="Choi D."/>
            <person name="Shirasu K."/>
        </authorList>
    </citation>
    <scope>NUCLEOTIDE SEQUENCE [LARGE SCALE GENOMIC DNA]</scope>
    <source>
        <strain evidence="2">cv. UVA1</strain>
    </source>
</reference>
<comment type="caution">
    <text evidence="1">The sequence shown here is derived from an EMBL/GenBank/DDBJ whole genome shotgun (WGS) entry which is preliminary data.</text>
</comment>
<dbReference type="EMBL" id="BKCP01002224">
    <property type="protein sequence ID" value="GER27891.1"/>
    <property type="molecule type" value="Genomic_DNA"/>
</dbReference>
<keyword evidence="1" id="KW-0503">Monooxygenase</keyword>
<dbReference type="OrthoDB" id="66881at2759"/>
<dbReference type="GO" id="GO:0004497">
    <property type="term" value="F:monooxygenase activity"/>
    <property type="evidence" value="ECO:0007669"/>
    <property type="project" value="UniProtKB-KW"/>
</dbReference>
<evidence type="ECO:0000313" key="1">
    <source>
        <dbReference type="EMBL" id="GER27891.1"/>
    </source>
</evidence>
<organism evidence="1 2">
    <name type="scientific">Striga asiatica</name>
    <name type="common">Asiatic witchweed</name>
    <name type="synonym">Buchnera asiatica</name>
    <dbReference type="NCBI Taxonomy" id="4170"/>
    <lineage>
        <taxon>Eukaryota</taxon>
        <taxon>Viridiplantae</taxon>
        <taxon>Streptophyta</taxon>
        <taxon>Embryophyta</taxon>
        <taxon>Tracheophyta</taxon>
        <taxon>Spermatophyta</taxon>
        <taxon>Magnoliopsida</taxon>
        <taxon>eudicotyledons</taxon>
        <taxon>Gunneridae</taxon>
        <taxon>Pentapetalae</taxon>
        <taxon>asterids</taxon>
        <taxon>lamiids</taxon>
        <taxon>Lamiales</taxon>
        <taxon>Orobanchaceae</taxon>
        <taxon>Buchnereae</taxon>
        <taxon>Striga</taxon>
    </lineage>
</organism>
<proteinExistence type="predicted"/>
<keyword evidence="1" id="KW-0560">Oxidoreductase</keyword>